<keyword evidence="3" id="KW-1185">Reference proteome</keyword>
<comment type="caution">
    <text evidence="2">The sequence shown here is derived from an EMBL/GenBank/DDBJ whole genome shotgun (WGS) entry which is preliminary data.</text>
</comment>
<accession>A0A0F5JBD3</accession>
<dbReference type="SUPFAM" id="SSF48452">
    <property type="entry name" value="TPR-like"/>
    <property type="match status" value="1"/>
</dbReference>
<evidence type="ECO:0000313" key="3">
    <source>
        <dbReference type="Proteomes" id="UP000033035"/>
    </source>
</evidence>
<dbReference type="InterPro" id="IPR019734">
    <property type="entry name" value="TPR_rpt"/>
</dbReference>
<organism evidence="2 3">
    <name type="scientific">Parabacteroides gordonii MS-1 = DSM 23371</name>
    <dbReference type="NCBI Taxonomy" id="1203610"/>
    <lineage>
        <taxon>Bacteria</taxon>
        <taxon>Pseudomonadati</taxon>
        <taxon>Bacteroidota</taxon>
        <taxon>Bacteroidia</taxon>
        <taxon>Bacteroidales</taxon>
        <taxon>Tannerellaceae</taxon>
        <taxon>Parabacteroides</taxon>
    </lineage>
</organism>
<gene>
    <name evidence="2" type="ORF">HMPREF1536_02643</name>
</gene>
<dbReference type="InterPro" id="IPR011990">
    <property type="entry name" value="TPR-like_helical_dom_sf"/>
</dbReference>
<dbReference type="Proteomes" id="UP000033035">
    <property type="component" value="Unassembled WGS sequence"/>
</dbReference>
<evidence type="ECO:0000313" key="2">
    <source>
        <dbReference type="EMBL" id="KKB55186.1"/>
    </source>
</evidence>
<dbReference type="PROSITE" id="PS50293">
    <property type="entry name" value="TPR_REGION"/>
    <property type="match status" value="1"/>
</dbReference>
<sequence>METIRQLINDNKTDEALRLLNEYIKKNASDDEAFYLRGNVYRKMGDIRQALNNYLTAMELNPDSPAQTAYNAQIKILDFYNKDMFNH</sequence>
<dbReference type="PATRIC" id="fig|1203610.3.peg.2710"/>
<dbReference type="EMBL" id="AQHW01000015">
    <property type="protein sequence ID" value="KKB55186.1"/>
    <property type="molecule type" value="Genomic_DNA"/>
</dbReference>
<dbReference type="PROSITE" id="PS50005">
    <property type="entry name" value="TPR"/>
    <property type="match status" value="1"/>
</dbReference>
<evidence type="ECO:0000256" key="1">
    <source>
        <dbReference type="PROSITE-ProRule" id="PRU00339"/>
    </source>
</evidence>
<name>A0A0F5JBD3_9BACT</name>
<dbReference type="AlphaFoldDB" id="A0A0F5JBD3"/>
<dbReference type="Pfam" id="PF00515">
    <property type="entry name" value="TPR_1"/>
    <property type="match status" value="1"/>
</dbReference>
<dbReference type="Gene3D" id="1.25.40.10">
    <property type="entry name" value="Tetratricopeptide repeat domain"/>
    <property type="match status" value="1"/>
</dbReference>
<evidence type="ECO:0008006" key="4">
    <source>
        <dbReference type="Google" id="ProtNLM"/>
    </source>
</evidence>
<dbReference type="SMART" id="SM00028">
    <property type="entry name" value="TPR"/>
    <property type="match status" value="1"/>
</dbReference>
<keyword evidence="1" id="KW-0802">TPR repeat</keyword>
<dbReference type="HOGENOM" id="CLU_186607_0_0_10"/>
<protein>
    <recommendedName>
        <fullName evidence="4">Tetratricopeptide repeat protein</fullName>
    </recommendedName>
</protein>
<proteinExistence type="predicted"/>
<dbReference type="RefSeq" id="WP_028729779.1">
    <property type="nucleotide sequence ID" value="NZ_KE386764.1"/>
</dbReference>
<feature type="repeat" description="TPR" evidence="1">
    <location>
        <begin position="31"/>
        <end position="64"/>
    </location>
</feature>
<dbReference type="STRING" id="1203610.HMPREF1536_02643"/>
<reference evidence="2 3" key="1">
    <citation type="submission" date="2013-04" db="EMBL/GenBank/DDBJ databases">
        <title>The Genome Sequence of Parabacteroides gordonii DSM 23371.</title>
        <authorList>
            <consortium name="The Broad Institute Genomics Platform"/>
            <person name="Earl A."/>
            <person name="Ward D."/>
            <person name="Feldgarden M."/>
            <person name="Gevers D."/>
            <person name="Martens E."/>
            <person name="Sakamoto M."/>
            <person name="Benno Y."/>
            <person name="Suzuki N."/>
            <person name="Matsunaga N."/>
            <person name="Koshihara K."/>
            <person name="Seki M."/>
            <person name="Komiya H."/>
            <person name="Walker B."/>
            <person name="Young S."/>
            <person name="Zeng Q."/>
            <person name="Gargeya S."/>
            <person name="Fitzgerald M."/>
            <person name="Haas B."/>
            <person name="Abouelleil A."/>
            <person name="Allen A.W."/>
            <person name="Alvarado L."/>
            <person name="Arachchi H.M."/>
            <person name="Berlin A.M."/>
            <person name="Chapman S.B."/>
            <person name="Gainer-Dewar J."/>
            <person name="Goldberg J."/>
            <person name="Griggs A."/>
            <person name="Gujja S."/>
            <person name="Hansen M."/>
            <person name="Howarth C."/>
            <person name="Imamovic A."/>
            <person name="Ireland A."/>
            <person name="Larimer J."/>
            <person name="McCowan C."/>
            <person name="Murphy C."/>
            <person name="Pearson M."/>
            <person name="Poon T.W."/>
            <person name="Priest M."/>
            <person name="Roberts A."/>
            <person name="Saif S."/>
            <person name="Shea T."/>
            <person name="Sisk P."/>
            <person name="Sykes S."/>
            <person name="Wortman J."/>
            <person name="Nusbaum C."/>
            <person name="Birren B."/>
        </authorList>
    </citation>
    <scope>NUCLEOTIDE SEQUENCE [LARGE SCALE GENOMIC DNA]</scope>
    <source>
        <strain evidence="2 3">MS-1</strain>
    </source>
</reference>